<protein>
    <submittedName>
        <fullName evidence="2">Iron-sulfur cluster assembly protein</fullName>
    </submittedName>
</protein>
<dbReference type="Pfam" id="PF01883">
    <property type="entry name" value="FeS_assembly_P"/>
    <property type="match status" value="1"/>
</dbReference>
<feature type="domain" description="MIP18 family-like" evidence="1">
    <location>
        <begin position="11"/>
        <end position="87"/>
    </location>
</feature>
<proteinExistence type="predicted"/>
<comment type="caution">
    <text evidence="2">The sequence shown here is derived from an EMBL/GenBank/DDBJ whole genome shotgun (WGS) entry which is preliminary data.</text>
</comment>
<reference evidence="2 3" key="1">
    <citation type="submission" date="2022-04" db="EMBL/GenBank/DDBJ databases">
        <title>Roseobacter sp. WL0113 is a bacterium isolated from neritic sediment.</title>
        <authorList>
            <person name="Wang L."/>
            <person name="He W."/>
            <person name="Zhang D.-F."/>
        </authorList>
    </citation>
    <scope>NUCLEOTIDE SEQUENCE [LARGE SCALE GENOMIC DNA]</scope>
    <source>
        <strain evidence="2 3">WL0113</strain>
    </source>
</reference>
<dbReference type="EMBL" id="JALIEB010000034">
    <property type="protein sequence ID" value="MCV3274262.1"/>
    <property type="molecule type" value="Genomic_DNA"/>
</dbReference>
<dbReference type="InterPro" id="IPR034904">
    <property type="entry name" value="FSCA_dom_sf"/>
</dbReference>
<sequence>MLAKIHKTELEAEVWDCLDRVNDPELDEPITDMGFIERIEVDQASGQVEVDFRLPTYWCSPNFAFLMGFDVRLAVNRLPWVKDTRVTLNDHCFADRVNEGVNGSRKFADVFAEYCNGGNLDRLRLTFQEKAFIRRQETVLLGLEARGFTGDDIVGMTLETLDRVAFQGQEEARQKPRYREILLARGLAAQPGDLAFVTWEGAPLTKHGLRDYLARLRGVRINMEFNGALCRGLQSTRYKEVEIGADGPTLVDFIHNRVPPRDPTQTEPRATP</sequence>
<dbReference type="RefSeq" id="WP_263846466.1">
    <property type="nucleotide sequence ID" value="NZ_JALIEB010000034.1"/>
</dbReference>
<dbReference type="Proteomes" id="UP001208690">
    <property type="component" value="Unassembled WGS sequence"/>
</dbReference>
<dbReference type="InterPro" id="IPR002744">
    <property type="entry name" value="MIP18-like"/>
</dbReference>
<gene>
    <name evidence="2" type="ORF">MUB52_22755</name>
</gene>
<keyword evidence="3" id="KW-1185">Reference proteome</keyword>
<organism evidence="2 3">
    <name type="scientific">Roseobacter sinensis</name>
    <dbReference type="NCBI Taxonomy" id="2931391"/>
    <lineage>
        <taxon>Bacteria</taxon>
        <taxon>Pseudomonadati</taxon>
        <taxon>Pseudomonadota</taxon>
        <taxon>Alphaproteobacteria</taxon>
        <taxon>Rhodobacterales</taxon>
        <taxon>Roseobacteraceae</taxon>
        <taxon>Roseobacter</taxon>
    </lineage>
</organism>
<dbReference type="SUPFAM" id="SSF117916">
    <property type="entry name" value="Fe-S cluster assembly (FSCA) domain-like"/>
    <property type="match status" value="1"/>
</dbReference>
<evidence type="ECO:0000313" key="2">
    <source>
        <dbReference type="EMBL" id="MCV3274262.1"/>
    </source>
</evidence>
<evidence type="ECO:0000259" key="1">
    <source>
        <dbReference type="Pfam" id="PF01883"/>
    </source>
</evidence>
<dbReference type="Gene3D" id="3.30.300.130">
    <property type="entry name" value="Fe-S cluster assembly (FSCA)"/>
    <property type="match status" value="1"/>
</dbReference>
<evidence type="ECO:0000313" key="3">
    <source>
        <dbReference type="Proteomes" id="UP001208690"/>
    </source>
</evidence>
<name>A0ABT3BL14_9RHOB</name>
<accession>A0ABT3BL14</accession>